<protein>
    <submittedName>
        <fullName evidence="1">Uncharacterized protein</fullName>
    </submittedName>
</protein>
<sequence>MLLAFSKSLFKTSLGKFTTDAQKVHHVAEKLTGKPDLWYAKATLQGEDLLNNYDQFCNALLAIVSPCEEGGYTN</sequence>
<organism evidence="1 2">
    <name type="scientific">Entomophthora muscae</name>
    <dbReference type="NCBI Taxonomy" id="34485"/>
    <lineage>
        <taxon>Eukaryota</taxon>
        <taxon>Fungi</taxon>
        <taxon>Fungi incertae sedis</taxon>
        <taxon>Zoopagomycota</taxon>
        <taxon>Entomophthoromycotina</taxon>
        <taxon>Entomophthoromycetes</taxon>
        <taxon>Entomophthorales</taxon>
        <taxon>Entomophthoraceae</taxon>
        <taxon>Entomophthora</taxon>
    </lineage>
</organism>
<evidence type="ECO:0000313" key="2">
    <source>
        <dbReference type="Proteomes" id="UP001165960"/>
    </source>
</evidence>
<gene>
    <name evidence="1" type="ORF">DSO57_1031403</name>
</gene>
<dbReference type="Proteomes" id="UP001165960">
    <property type="component" value="Unassembled WGS sequence"/>
</dbReference>
<keyword evidence="2" id="KW-1185">Reference proteome</keyword>
<name>A0ACC2RFA2_9FUNG</name>
<dbReference type="EMBL" id="QTSX02007325">
    <property type="protein sequence ID" value="KAJ9048772.1"/>
    <property type="molecule type" value="Genomic_DNA"/>
</dbReference>
<proteinExistence type="predicted"/>
<accession>A0ACC2RFA2</accession>
<evidence type="ECO:0000313" key="1">
    <source>
        <dbReference type="EMBL" id="KAJ9048772.1"/>
    </source>
</evidence>
<reference evidence="1" key="1">
    <citation type="submission" date="2022-04" db="EMBL/GenBank/DDBJ databases">
        <title>Genome of the entomopathogenic fungus Entomophthora muscae.</title>
        <authorList>
            <person name="Elya C."/>
            <person name="Lovett B.R."/>
            <person name="Lee E."/>
            <person name="Macias A.M."/>
            <person name="Hajek A.E."/>
            <person name="De Bivort B.L."/>
            <person name="Kasson M.T."/>
            <person name="De Fine Licht H.H."/>
            <person name="Stajich J.E."/>
        </authorList>
    </citation>
    <scope>NUCLEOTIDE SEQUENCE</scope>
    <source>
        <strain evidence="1">Berkeley</strain>
    </source>
</reference>
<comment type="caution">
    <text evidence="1">The sequence shown here is derived from an EMBL/GenBank/DDBJ whole genome shotgun (WGS) entry which is preliminary data.</text>
</comment>